<protein>
    <submittedName>
        <fullName evidence="7">Rubredoxin</fullName>
    </submittedName>
</protein>
<evidence type="ECO:0000313" key="8">
    <source>
        <dbReference type="Proteomes" id="UP000282759"/>
    </source>
</evidence>
<reference evidence="7 8" key="1">
    <citation type="submission" date="2019-01" db="EMBL/GenBank/DDBJ databases">
        <authorList>
            <person name="Chen W.-M."/>
        </authorList>
    </citation>
    <scope>NUCLEOTIDE SEQUENCE [LARGE SCALE GENOMIC DNA]</scope>
    <source>
        <strain evidence="7 8">YBJ-36</strain>
    </source>
</reference>
<name>A0A3S2UND4_9SPHI</name>
<dbReference type="Pfam" id="PF00301">
    <property type="entry name" value="Rubredoxin"/>
    <property type="match status" value="1"/>
</dbReference>
<dbReference type="GO" id="GO:0005506">
    <property type="term" value="F:iron ion binding"/>
    <property type="evidence" value="ECO:0007669"/>
    <property type="project" value="InterPro"/>
</dbReference>
<dbReference type="GO" id="GO:0043448">
    <property type="term" value="P:alkane catabolic process"/>
    <property type="evidence" value="ECO:0007669"/>
    <property type="project" value="TreeGrafter"/>
</dbReference>
<dbReference type="OrthoDB" id="9758182at2"/>
<evidence type="ECO:0000313" key="7">
    <source>
        <dbReference type="EMBL" id="RVU00357.1"/>
    </source>
</evidence>
<dbReference type="CDD" id="cd00730">
    <property type="entry name" value="rubredoxin"/>
    <property type="match status" value="1"/>
</dbReference>
<keyword evidence="3" id="KW-0479">Metal-binding</keyword>
<proteinExistence type="predicted"/>
<keyword evidence="8" id="KW-1185">Reference proteome</keyword>
<evidence type="ECO:0000256" key="2">
    <source>
        <dbReference type="ARBA" id="ARBA00022448"/>
    </source>
</evidence>
<dbReference type="PROSITE" id="PS50903">
    <property type="entry name" value="RUBREDOXIN_LIKE"/>
    <property type="match status" value="1"/>
</dbReference>
<feature type="domain" description="Rubredoxin-like" evidence="6">
    <location>
        <begin position="424"/>
        <end position="475"/>
    </location>
</feature>
<dbReference type="Proteomes" id="UP000282759">
    <property type="component" value="Unassembled WGS sequence"/>
</dbReference>
<dbReference type="PANTHER" id="PTHR47627">
    <property type="entry name" value="RUBREDOXIN"/>
    <property type="match status" value="1"/>
</dbReference>
<dbReference type="PANTHER" id="PTHR47627:SF1">
    <property type="entry name" value="RUBREDOXIN-1-RELATED"/>
    <property type="match status" value="1"/>
</dbReference>
<evidence type="ECO:0000259" key="6">
    <source>
        <dbReference type="PROSITE" id="PS50903"/>
    </source>
</evidence>
<keyword evidence="2" id="KW-0813">Transport</keyword>
<evidence type="ECO:0000256" key="5">
    <source>
        <dbReference type="ARBA" id="ARBA00023004"/>
    </source>
</evidence>
<gene>
    <name evidence="7" type="ORF">EOD41_12825</name>
</gene>
<evidence type="ECO:0000256" key="4">
    <source>
        <dbReference type="ARBA" id="ARBA00022982"/>
    </source>
</evidence>
<keyword evidence="5" id="KW-0408">Iron</keyword>
<dbReference type="InterPro" id="IPR024935">
    <property type="entry name" value="Rubredoxin_dom"/>
</dbReference>
<dbReference type="AlphaFoldDB" id="A0A3S2UND4"/>
<evidence type="ECO:0000256" key="3">
    <source>
        <dbReference type="ARBA" id="ARBA00022723"/>
    </source>
</evidence>
<dbReference type="Gene3D" id="2.20.28.10">
    <property type="match status" value="1"/>
</dbReference>
<organism evidence="7 8">
    <name type="scientific">Mucilaginibacter limnophilus</name>
    <dbReference type="NCBI Taxonomy" id="1932778"/>
    <lineage>
        <taxon>Bacteria</taxon>
        <taxon>Pseudomonadati</taxon>
        <taxon>Bacteroidota</taxon>
        <taxon>Sphingobacteriia</taxon>
        <taxon>Sphingobacteriales</taxon>
        <taxon>Sphingobacteriaceae</taxon>
        <taxon>Mucilaginibacter</taxon>
    </lineage>
</organism>
<dbReference type="EMBL" id="SACK01000005">
    <property type="protein sequence ID" value="RVU00357.1"/>
    <property type="molecule type" value="Genomic_DNA"/>
</dbReference>
<dbReference type="InterPro" id="IPR024934">
    <property type="entry name" value="Rubredoxin-like_dom"/>
</dbReference>
<dbReference type="SUPFAM" id="SSF57802">
    <property type="entry name" value="Rubredoxin-like"/>
    <property type="match status" value="1"/>
</dbReference>
<comment type="caution">
    <text evidence="7">The sequence shown here is derived from an EMBL/GenBank/DDBJ whole genome shotgun (WGS) entry which is preliminary data.</text>
</comment>
<comment type="cofactor">
    <cofactor evidence="1">
        <name>Fe(3+)</name>
        <dbReference type="ChEBI" id="CHEBI:29034"/>
    </cofactor>
</comment>
<evidence type="ECO:0000256" key="1">
    <source>
        <dbReference type="ARBA" id="ARBA00001965"/>
    </source>
</evidence>
<keyword evidence="4" id="KW-0249">Electron transport</keyword>
<accession>A0A3S2UND4</accession>
<sequence length="478" mass="55526">MSQFTIKINFPGGFVSAGDLYEILVIAAEAGAENIRFGNRQQVYFSIDANRLSDMETEMLATGIRYEVDTDEYPNIVSSYVCDYIFSQESWLKEGVYRDIFDLFNFQPKLKINIIDRHQTFVPFFSGNFNFISSNVSNYWYWYIRFPKTSQFYCWPALIYSEDIPVVSKVAEGLIMQQCGLFYDQQETNEQLFHSMLSKKLEITTHPITEPLQLPDFFLPYYEGFNKYANKYWLGIYRRTELFPIDFLKDVCSLCIRTRIGQLYTTPWKSVLIKDIQSANRAEWGVILDRYHLNIRHASNELNWQLEDICAEGLMLKQQLVRDFEDADLRTFRLTFAIKTRPKTGLMASVVMRKQAPGIFEILHTVNFNPNSKEYISYKKNVKADSLAAELMELCNGYHTLSADNFNNTPAKVEKVEESTDVYHELYECRHCKTIYDSTYGDSFNDIAPGIKFELLADTYVCPVCEAGKTSFELIING</sequence>
<dbReference type="GO" id="GO:0009055">
    <property type="term" value="F:electron transfer activity"/>
    <property type="evidence" value="ECO:0007669"/>
    <property type="project" value="TreeGrafter"/>
</dbReference>
<dbReference type="RefSeq" id="WP_127705500.1">
    <property type="nucleotide sequence ID" value="NZ_SACK01000005.1"/>
</dbReference>
<dbReference type="InterPro" id="IPR050526">
    <property type="entry name" value="Rubredoxin_ET"/>
</dbReference>